<dbReference type="GO" id="GO:0000981">
    <property type="term" value="F:DNA-binding transcription factor activity, RNA polymerase II-specific"/>
    <property type="evidence" value="ECO:0007669"/>
    <property type="project" value="TreeGrafter"/>
</dbReference>
<evidence type="ECO:0000259" key="2">
    <source>
        <dbReference type="PROSITE" id="PS50888"/>
    </source>
</evidence>
<sequence length="355" mass="38890">MTILFTLEAKTNRVNYKKGIARDQGTIHSNVAFTTTITTGMEEDLTVKSKLEPQRQLLQRHQQSLINSTTLFLLTSLTSSKCLSIHRLALLNVKTADRSSHPNRLFQHSYHPNSEGYVYSSTQTAYPSGCTVVRDNFRQNSIPEEDTGTYAQIMGGGGSLESGVEWTWSYPIRNATTEQAITSQNSTGATSKRNSGRLKRKRLDNGYAGSFGLSSGSESLGGSTVRQRHAANMRERRRMANINDAFEGLREHIPTMPYEKRLSKVDTLRLAISYIQHLSGLVTECDGGLSAGSDCDAGGAHHSVNKVFVKTSSILECDEDFGGSGVTQLSWACQDQSVVSGRVAAPVWTPMDTPS</sequence>
<dbReference type="PANTHER" id="PTHR23349:SF112">
    <property type="entry name" value="48 RELATED 1, ISOFORM B"/>
    <property type="match status" value="1"/>
</dbReference>
<dbReference type="InterPro" id="IPR050283">
    <property type="entry name" value="E-box_TF_Regulators"/>
</dbReference>
<dbReference type="GO" id="GO:0032502">
    <property type="term" value="P:developmental process"/>
    <property type="evidence" value="ECO:0007669"/>
    <property type="project" value="TreeGrafter"/>
</dbReference>
<dbReference type="InterPro" id="IPR036638">
    <property type="entry name" value="HLH_DNA-bd_sf"/>
</dbReference>
<reference evidence="3" key="1">
    <citation type="submission" date="2014-08" db="EMBL/GenBank/DDBJ databases">
        <authorList>
            <person name="Murali S."/>
            <person name="Richards S."/>
            <person name="Bandaranaike D."/>
            <person name="Bellair M."/>
            <person name="Blankenburg K."/>
            <person name="Chao H."/>
            <person name="Dinh H."/>
            <person name="Doddapaneni H."/>
            <person name="Dugan-Rocha S."/>
            <person name="Elkadiri S."/>
            <person name="Gnanaolivu R."/>
            <person name="Hughes D."/>
            <person name="Lee S."/>
            <person name="Li M."/>
            <person name="Ming W."/>
            <person name="Munidasa M."/>
            <person name="Muniz J."/>
            <person name="Nguyen L."/>
            <person name="Osuji N."/>
            <person name="Pu L.-L."/>
            <person name="Puazo M."/>
            <person name="Skinner E."/>
            <person name="Qu C."/>
            <person name="Quiroz J."/>
            <person name="Raj R."/>
            <person name="Weissenberger G."/>
            <person name="Xin Y."/>
            <person name="Zou X."/>
            <person name="Han Y."/>
            <person name="Worley K."/>
            <person name="Muzny D."/>
            <person name="Gibbs R."/>
        </authorList>
    </citation>
    <scope>NUCLEOTIDE SEQUENCE</scope>
    <source>
        <strain evidence="3">HAZT.00-mixed</strain>
        <tissue evidence="3">Whole organism</tissue>
    </source>
</reference>
<reference evidence="3" key="3">
    <citation type="submission" date="2019-06" db="EMBL/GenBank/DDBJ databases">
        <authorList>
            <person name="Poynton C."/>
            <person name="Hasenbein S."/>
            <person name="Benoit J.B."/>
            <person name="Sepulveda M.S."/>
            <person name="Poelchau M.F."/>
            <person name="Murali S.C."/>
            <person name="Chen S."/>
            <person name="Glastad K.M."/>
            <person name="Werren J.H."/>
            <person name="Vineis J.H."/>
            <person name="Bowen J.L."/>
            <person name="Friedrich M."/>
            <person name="Jones J."/>
            <person name="Robertson H.M."/>
            <person name="Feyereisen R."/>
            <person name="Mechler-Hickson A."/>
            <person name="Mathers N."/>
            <person name="Lee C.E."/>
            <person name="Colbourne J.K."/>
            <person name="Biales A."/>
            <person name="Johnston J.S."/>
            <person name="Wellborn G.A."/>
            <person name="Rosendale A.J."/>
            <person name="Cridge A.G."/>
            <person name="Munoz-Torres M.C."/>
            <person name="Bain P.A."/>
            <person name="Manny A.R."/>
            <person name="Major K.M."/>
            <person name="Lambert F.N."/>
            <person name="Vulpe C.D."/>
            <person name="Tuck P."/>
            <person name="Blalock B.J."/>
            <person name="Lin Y.-Y."/>
            <person name="Smith M.E."/>
            <person name="Ochoa-Acuna H."/>
            <person name="Chen M.-J.M."/>
            <person name="Childers C.P."/>
            <person name="Qu J."/>
            <person name="Dugan S."/>
            <person name="Lee S.L."/>
            <person name="Chao H."/>
            <person name="Dinh H."/>
            <person name="Han Y."/>
            <person name="Doddapaneni H."/>
            <person name="Worley K.C."/>
            <person name="Muzny D.M."/>
            <person name="Gibbs R.A."/>
            <person name="Richards S."/>
        </authorList>
    </citation>
    <scope>NUCLEOTIDE SEQUENCE</scope>
    <source>
        <strain evidence="3">HAZT.00-mixed</strain>
        <tissue evidence="3">Whole organism</tissue>
    </source>
</reference>
<dbReference type="SUPFAM" id="SSF47459">
    <property type="entry name" value="HLH, helix-loop-helix DNA-binding domain"/>
    <property type="match status" value="1"/>
</dbReference>
<dbReference type="EMBL" id="JQDR03005366">
    <property type="protein sequence ID" value="KAA0201585.1"/>
    <property type="molecule type" value="Genomic_DNA"/>
</dbReference>
<name>A0A6A0H9A5_HYAAZ</name>
<dbReference type="PROSITE" id="PS50888">
    <property type="entry name" value="BHLH"/>
    <property type="match status" value="1"/>
</dbReference>
<proteinExistence type="predicted"/>
<dbReference type="GO" id="GO:0000977">
    <property type="term" value="F:RNA polymerase II transcription regulatory region sequence-specific DNA binding"/>
    <property type="evidence" value="ECO:0007669"/>
    <property type="project" value="TreeGrafter"/>
</dbReference>
<feature type="domain" description="BHLH" evidence="2">
    <location>
        <begin position="226"/>
        <end position="278"/>
    </location>
</feature>
<protein>
    <recommendedName>
        <fullName evidence="2">BHLH domain-containing protein</fullName>
    </recommendedName>
</protein>
<evidence type="ECO:0000313" key="3">
    <source>
        <dbReference type="EMBL" id="KAA0201585.1"/>
    </source>
</evidence>
<dbReference type="OrthoDB" id="10048995at2759"/>
<dbReference type="InterPro" id="IPR011598">
    <property type="entry name" value="bHLH_dom"/>
</dbReference>
<feature type="compositionally biased region" description="Polar residues" evidence="1">
    <location>
        <begin position="179"/>
        <end position="193"/>
    </location>
</feature>
<comment type="caution">
    <text evidence="3">The sequence shown here is derived from an EMBL/GenBank/DDBJ whole genome shotgun (WGS) entry which is preliminary data.</text>
</comment>
<reference evidence="3" key="2">
    <citation type="journal article" date="2018" name="Environ. Sci. Technol.">
        <title>The Toxicogenome of Hyalella azteca: A Model for Sediment Ecotoxicology and Evolutionary Toxicology.</title>
        <authorList>
            <person name="Poynton H.C."/>
            <person name="Hasenbein S."/>
            <person name="Benoit J.B."/>
            <person name="Sepulveda M.S."/>
            <person name="Poelchau M.F."/>
            <person name="Hughes D.S.T."/>
            <person name="Murali S.C."/>
            <person name="Chen S."/>
            <person name="Glastad K.M."/>
            <person name="Goodisman M.A.D."/>
            <person name="Werren J.H."/>
            <person name="Vineis J.H."/>
            <person name="Bowen J.L."/>
            <person name="Friedrich M."/>
            <person name="Jones J."/>
            <person name="Robertson H.M."/>
            <person name="Feyereisen R."/>
            <person name="Mechler-Hickson A."/>
            <person name="Mathers N."/>
            <person name="Lee C.E."/>
            <person name="Colbourne J.K."/>
            <person name="Biales A."/>
            <person name="Johnston J.S."/>
            <person name="Wellborn G.A."/>
            <person name="Rosendale A.J."/>
            <person name="Cridge A.G."/>
            <person name="Munoz-Torres M.C."/>
            <person name="Bain P.A."/>
            <person name="Manny A.R."/>
            <person name="Major K.M."/>
            <person name="Lambert F.N."/>
            <person name="Vulpe C.D."/>
            <person name="Tuck P."/>
            <person name="Blalock B.J."/>
            <person name="Lin Y.Y."/>
            <person name="Smith M.E."/>
            <person name="Ochoa-Acuna H."/>
            <person name="Chen M.M."/>
            <person name="Childers C.P."/>
            <person name="Qu J."/>
            <person name="Dugan S."/>
            <person name="Lee S.L."/>
            <person name="Chao H."/>
            <person name="Dinh H."/>
            <person name="Han Y."/>
            <person name="Doddapaneni H."/>
            <person name="Worley K.C."/>
            <person name="Muzny D.M."/>
            <person name="Gibbs R.A."/>
            <person name="Richards S."/>
        </authorList>
    </citation>
    <scope>NUCLEOTIDE SEQUENCE</scope>
    <source>
        <strain evidence="3">HAZT.00-mixed</strain>
        <tissue evidence="3">Whole organism</tissue>
    </source>
</reference>
<dbReference type="SMART" id="SM00353">
    <property type="entry name" value="HLH"/>
    <property type="match status" value="1"/>
</dbReference>
<feature type="region of interest" description="Disordered" evidence="1">
    <location>
        <begin position="179"/>
        <end position="201"/>
    </location>
</feature>
<dbReference type="Pfam" id="PF00010">
    <property type="entry name" value="HLH"/>
    <property type="match status" value="1"/>
</dbReference>
<accession>A0A6A0H9A5</accession>
<gene>
    <name evidence="3" type="ORF">HAZT_HAZT005932</name>
</gene>
<evidence type="ECO:0000256" key="1">
    <source>
        <dbReference type="SAM" id="MobiDB-lite"/>
    </source>
</evidence>
<dbReference type="Proteomes" id="UP000711488">
    <property type="component" value="Unassembled WGS sequence"/>
</dbReference>
<dbReference type="PANTHER" id="PTHR23349">
    <property type="entry name" value="BASIC HELIX-LOOP-HELIX TRANSCRIPTION FACTOR, TWIST"/>
    <property type="match status" value="1"/>
</dbReference>
<dbReference type="Gene3D" id="4.10.280.10">
    <property type="entry name" value="Helix-loop-helix DNA-binding domain"/>
    <property type="match status" value="1"/>
</dbReference>
<organism evidence="3">
    <name type="scientific">Hyalella azteca</name>
    <name type="common">Amphipod</name>
    <dbReference type="NCBI Taxonomy" id="294128"/>
    <lineage>
        <taxon>Eukaryota</taxon>
        <taxon>Metazoa</taxon>
        <taxon>Ecdysozoa</taxon>
        <taxon>Arthropoda</taxon>
        <taxon>Crustacea</taxon>
        <taxon>Multicrustacea</taxon>
        <taxon>Malacostraca</taxon>
        <taxon>Eumalacostraca</taxon>
        <taxon>Peracarida</taxon>
        <taxon>Amphipoda</taxon>
        <taxon>Senticaudata</taxon>
        <taxon>Talitrida</taxon>
        <taxon>Talitroidea</taxon>
        <taxon>Hyalellidae</taxon>
        <taxon>Hyalella</taxon>
    </lineage>
</organism>
<dbReference type="AlphaFoldDB" id="A0A6A0H9A5"/>
<dbReference type="GO" id="GO:0046983">
    <property type="term" value="F:protein dimerization activity"/>
    <property type="evidence" value="ECO:0007669"/>
    <property type="project" value="InterPro"/>
</dbReference>
<dbReference type="CDD" id="cd11417">
    <property type="entry name" value="bHLH_TS_PTF1A"/>
    <property type="match status" value="1"/>
</dbReference>